<evidence type="ECO:0000313" key="3">
    <source>
        <dbReference type="Proteomes" id="UP000198797"/>
    </source>
</evidence>
<accession>A0A1C4VNY1</accession>
<feature type="region of interest" description="Disordered" evidence="1">
    <location>
        <begin position="46"/>
        <end position="80"/>
    </location>
</feature>
<sequence length="80" mass="8813">MTGQALQRREPERRYPILLTLLAQSAVDVLDETLLLFDQAISGRESAAKQKVAEAPGRARPPSVEDSNLDRRAARTAKPT</sequence>
<gene>
    <name evidence="2" type="ORF">GA0070216_102506</name>
</gene>
<keyword evidence="3" id="KW-1185">Reference proteome</keyword>
<evidence type="ECO:0000313" key="2">
    <source>
        <dbReference type="EMBL" id="SCE85724.1"/>
    </source>
</evidence>
<name>A0A1C4VNY1_9ACTN</name>
<protein>
    <submittedName>
        <fullName evidence="2">Uncharacterized protein</fullName>
    </submittedName>
</protein>
<dbReference type="Proteomes" id="UP000198797">
    <property type="component" value="Unassembled WGS sequence"/>
</dbReference>
<reference evidence="3" key="1">
    <citation type="submission" date="2016-06" db="EMBL/GenBank/DDBJ databases">
        <authorList>
            <person name="Varghese N."/>
            <person name="Submissions Spin"/>
        </authorList>
    </citation>
    <scope>NUCLEOTIDE SEQUENCE [LARGE SCALE GENOMIC DNA]</scope>
    <source>
        <strain evidence="3">DSM 44100</strain>
    </source>
</reference>
<dbReference type="EMBL" id="FMCU01000002">
    <property type="protein sequence ID" value="SCE85724.1"/>
    <property type="molecule type" value="Genomic_DNA"/>
</dbReference>
<dbReference type="AlphaFoldDB" id="A0A1C4VNY1"/>
<organism evidence="2 3">
    <name type="scientific">Micromonospora matsumotoense</name>
    <dbReference type="NCBI Taxonomy" id="121616"/>
    <lineage>
        <taxon>Bacteria</taxon>
        <taxon>Bacillati</taxon>
        <taxon>Actinomycetota</taxon>
        <taxon>Actinomycetes</taxon>
        <taxon>Micromonosporales</taxon>
        <taxon>Micromonosporaceae</taxon>
        <taxon>Micromonospora</taxon>
    </lineage>
</organism>
<evidence type="ECO:0000256" key="1">
    <source>
        <dbReference type="SAM" id="MobiDB-lite"/>
    </source>
</evidence>
<proteinExistence type="predicted"/>